<sequence>MFSGLTPTSRQRKFCEGFLFFPIRHLRKYGNFIFRQYGRHAGVKTLLDMQLGIAGYDASHTDAIVRCITDTAAPQVASVMSKVEDFYTRIQAEAGSSPVLFGDFTNIVIHFYREVSIYHNVILRNLKQELQPAGKSNKNAATLSEAGQDHINKVQKVVKEFVLQCKTMVNALEEMAQRDHYSPMDESYLQATMALMGDIRQMARHQQHLSQLLKKWVSDKNLHVLQTYYN</sequence>
<dbReference type="Proteomes" id="UP000199310">
    <property type="component" value="Unassembled WGS sequence"/>
</dbReference>
<evidence type="ECO:0000313" key="2">
    <source>
        <dbReference type="Proteomes" id="UP000199310"/>
    </source>
</evidence>
<dbReference type="OrthoDB" id="668105at2"/>
<dbReference type="RefSeq" id="WP_089901914.1">
    <property type="nucleotide sequence ID" value="NZ_FOJG01000002.1"/>
</dbReference>
<dbReference type="STRING" id="29529.SAMN04488122_5975"/>
<gene>
    <name evidence="1" type="ORF">SAMN04488122_5975</name>
</gene>
<reference evidence="2" key="1">
    <citation type="submission" date="2016-10" db="EMBL/GenBank/DDBJ databases">
        <authorList>
            <person name="Varghese N."/>
            <person name="Submissions S."/>
        </authorList>
    </citation>
    <scope>NUCLEOTIDE SEQUENCE [LARGE SCALE GENOMIC DNA]</scope>
    <source>
        <strain evidence="2">DSM 3695</strain>
    </source>
</reference>
<proteinExistence type="predicted"/>
<accession>A0A1I0SC36</accession>
<dbReference type="EMBL" id="FOJG01000002">
    <property type="protein sequence ID" value="SEW54252.1"/>
    <property type="molecule type" value="Genomic_DNA"/>
</dbReference>
<keyword evidence="2" id="KW-1185">Reference proteome</keyword>
<name>A0A1I0SC36_9BACT</name>
<organism evidence="1 2">
    <name type="scientific">Chitinophaga arvensicola</name>
    <dbReference type="NCBI Taxonomy" id="29529"/>
    <lineage>
        <taxon>Bacteria</taxon>
        <taxon>Pseudomonadati</taxon>
        <taxon>Bacteroidota</taxon>
        <taxon>Chitinophagia</taxon>
        <taxon>Chitinophagales</taxon>
        <taxon>Chitinophagaceae</taxon>
        <taxon>Chitinophaga</taxon>
    </lineage>
</organism>
<evidence type="ECO:0000313" key="1">
    <source>
        <dbReference type="EMBL" id="SEW54252.1"/>
    </source>
</evidence>
<dbReference type="AlphaFoldDB" id="A0A1I0SC36"/>
<protein>
    <submittedName>
        <fullName evidence="1">Uncharacterized protein</fullName>
    </submittedName>
</protein>